<dbReference type="Proteomes" id="UP000261828">
    <property type="component" value="Unassembled WGS sequence"/>
</dbReference>
<accession>A0A371JRQ1</accession>
<dbReference type="AlphaFoldDB" id="A0A371JRQ1"/>
<gene>
    <name evidence="1" type="ORF">DX873_12660</name>
</gene>
<evidence type="ECO:0000313" key="2">
    <source>
        <dbReference type="Proteomes" id="UP000261828"/>
    </source>
</evidence>
<evidence type="ECO:0000313" key="1">
    <source>
        <dbReference type="EMBL" id="RDY60174.1"/>
    </source>
</evidence>
<organism evidence="1 2">
    <name type="scientific">Flagellimonas nanhaiensis</name>
    <dbReference type="NCBI Taxonomy" id="2292706"/>
    <lineage>
        <taxon>Bacteria</taxon>
        <taxon>Pseudomonadati</taxon>
        <taxon>Bacteroidota</taxon>
        <taxon>Flavobacteriia</taxon>
        <taxon>Flavobacteriales</taxon>
        <taxon>Flavobacteriaceae</taxon>
        <taxon>Flagellimonas</taxon>
    </lineage>
</organism>
<dbReference type="OrthoDB" id="1450030at2"/>
<dbReference type="RefSeq" id="WP_116184783.1">
    <property type="nucleotide sequence ID" value="NZ_QTJX01000002.1"/>
</dbReference>
<reference evidence="1 2" key="1">
    <citation type="submission" date="2018-08" db="EMBL/GenBank/DDBJ databases">
        <title>Muricauda nanhaiensis sp. nov., isolated from seawater of the South China Sea.</title>
        <authorList>
            <person name="Dang Y."/>
        </authorList>
    </citation>
    <scope>NUCLEOTIDE SEQUENCE [LARGE SCALE GENOMIC DNA]</scope>
    <source>
        <strain evidence="1 2">SM1704</strain>
    </source>
</reference>
<protein>
    <submittedName>
        <fullName evidence="1">Uncharacterized protein</fullName>
    </submittedName>
</protein>
<name>A0A371JRQ1_9FLAO</name>
<keyword evidence="2" id="KW-1185">Reference proteome</keyword>
<dbReference type="EMBL" id="QTJX01000002">
    <property type="protein sequence ID" value="RDY60174.1"/>
    <property type="molecule type" value="Genomic_DNA"/>
</dbReference>
<proteinExistence type="predicted"/>
<sequence length="59" mass="6737">MANKSNPEQPMANGLLANHVFTENGIVFIRSAQQLEQDEWSAINFYWMPVLKLEQELGS</sequence>
<comment type="caution">
    <text evidence="1">The sequence shown here is derived from an EMBL/GenBank/DDBJ whole genome shotgun (WGS) entry which is preliminary data.</text>
</comment>